<organism evidence="1 2">
    <name type="scientific">Lapidilactobacillus mulanensis</name>
    <dbReference type="NCBI Taxonomy" id="2485999"/>
    <lineage>
        <taxon>Bacteria</taxon>
        <taxon>Bacillati</taxon>
        <taxon>Bacillota</taxon>
        <taxon>Bacilli</taxon>
        <taxon>Lactobacillales</taxon>
        <taxon>Lactobacillaceae</taxon>
        <taxon>Lapidilactobacillus</taxon>
    </lineage>
</organism>
<sequence length="139" mass="15849">MRELTELAVELAKQSRVIEQLLSEQTQLPISQIRLLLKMDQHPINLQVLTNDLALDASTLSRQLASLIVKGEVGVVTLSDKRQREYHLTETGMTCHRQLWQQLDALQTAWLGDWCDEDIHSLAKLLKRALSQVQSPKVK</sequence>
<protein>
    <recommendedName>
        <fullName evidence="3">MarR family transcriptional regulator</fullName>
    </recommendedName>
</protein>
<keyword evidence="2" id="KW-1185">Reference proteome</keyword>
<comment type="caution">
    <text evidence="1">The sequence shown here is derived from an EMBL/GenBank/DDBJ whole genome shotgun (WGS) entry which is preliminary data.</text>
</comment>
<dbReference type="SUPFAM" id="SSF46785">
    <property type="entry name" value="Winged helix' DNA-binding domain"/>
    <property type="match status" value="1"/>
</dbReference>
<dbReference type="Gene3D" id="1.10.10.10">
    <property type="entry name" value="Winged helix-like DNA-binding domain superfamily/Winged helix DNA-binding domain"/>
    <property type="match status" value="1"/>
</dbReference>
<evidence type="ECO:0008006" key="3">
    <source>
        <dbReference type="Google" id="ProtNLM"/>
    </source>
</evidence>
<dbReference type="InterPro" id="IPR036390">
    <property type="entry name" value="WH_DNA-bd_sf"/>
</dbReference>
<accession>A0ABW4DQY7</accession>
<evidence type="ECO:0000313" key="1">
    <source>
        <dbReference type="EMBL" id="MFD1466248.1"/>
    </source>
</evidence>
<evidence type="ECO:0000313" key="2">
    <source>
        <dbReference type="Proteomes" id="UP001597244"/>
    </source>
</evidence>
<proteinExistence type="predicted"/>
<reference evidence="2" key="1">
    <citation type="journal article" date="2019" name="Int. J. Syst. Evol. Microbiol.">
        <title>The Global Catalogue of Microorganisms (GCM) 10K type strain sequencing project: providing services to taxonomists for standard genome sequencing and annotation.</title>
        <authorList>
            <consortium name="The Broad Institute Genomics Platform"/>
            <consortium name="The Broad Institute Genome Sequencing Center for Infectious Disease"/>
            <person name="Wu L."/>
            <person name="Ma J."/>
        </authorList>
    </citation>
    <scope>NUCLEOTIDE SEQUENCE [LARGE SCALE GENOMIC DNA]</scope>
    <source>
        <strain evidence="2">CCM 8951</strain>
    </source>
</reference>
<dbReference type="EMBL" id="JBHTOF010000099">
    <property type="protein sequence ID" value="MFD1466248.1"/>
    <property type="molecule type" value="Genomic_DNA"/>
</dbReference>
<dbReference type="InterPro" id="IPR036388">
    <property type="entry name" value="WH-like_DNA-bd_sf"/>
</dbReference>
<gene>
    <name evidence="1" type="ORF">ACFQ4L_09265</name>
</gene>
<dbReference type="Proteomes" id="UP001597244">
    <property type="component" value="Unassembled WGS sequence"/>
</dbReference>
<name>A0ABW4DQY7_9LACO</name>
<dbReference type="RefSeq" id="WP_125577999.1">
    <property type="nucleotide sequence ID" value="NZ_JBHTOF010000099.1"/>
</dbReference>